<evidence type="ECO:0000313" key="3">
    <source>
        <dbReference type="Proteomes" id="UP000034681"/>
    </source>
</evidence>
<accession>A0A0M2PVC2</accession>
<dbReference type="RefSeq" id="WP_017712522.1">
    <property type="nucleotide sequence ID" value="NZ_KB235937.1"/>
</dbReference>
<evidence type="ECO:0000256" key="1">
    <source>
        <dbReference type="SAM" id="Phobius"/>
    </source>
</evidence>
<dbReference type="eggNOG" id="ENOG5030577">
    <property type="taxonomic scope" value="Bacteria"/>
</dbReference>
<dbReference type="AlphaFoldDB" id="A0A0M2PVC2"/>
<dbReference type="EMBL" id="AJTX02000006">
    <property type="protein sequence ID" value="KKI99057.1"/>
    <property type="molecule type" value="Genomic_DNA"/>
</dbReference>
<comment type="caution">
    <text evidence="2">The sequence shown here is derived from an EMBL/GenBank/DDBJ whole genome shotgun (WGS) entry which is preliminary data.</text>
</comment>
<feature type="transmembrane region" description="Helical" evidence="1">
    <location>
        <begin position="90"/>
        <end position="112"/>
    </location>
</feature>
<reference evidence="2" key="1">
    <citation type="submission" date="2012-04" db="EMBL/GenBank/DDBJ databases">
        <authorList>
            <person name="Borisov I.G."/>
            <person name="Ivanikova N.V."/>
            <person name="Pinevich A.V."/>
        </authorList>
    </citation>
    <scope>NUCLEOTIDE SEQUENCE</scope>
    <source>
        <strain evidence="2">CALU 1027</strain>
    </source>
</reference>
<organism evidence="2 3">
    <name type="scientific">Prochlorothrix hollandica PCC 9006 = CALU 1027</name>
    <dbReference type="NCBI Taxonomy" id="317619"/>
    <lineage>
        <taxon>Bacteria</taxon>
        <taxon>Bacillati</taxon>
        <taxon>Cyanobacteriota</taxon>
        <taxon>Cyanophyceae</taxon>
        <taxon>Prochlorotrichales</taxon>
        <taxon>Prochlorotrichaceae</taxon>
        <taxon>Prochlorothrix</taxon>
    </lineage>
</organism>
<gene>
    <name evidence="2" type="ORF">PROH_14765</name>
</gene>
<dbReference type="Proteomes" id="UP000034681">
    <property type="component" value="Unassembled WGS sequence"/>
</dbReference>
<proteinExistence type="predicted"/>
<keyword evidence="3" id="KW-1185">Reference proteome</keyword>
<protein>
    <submittedName>
        <fullName evidence="2">Uncharacterized protein</fullName>
    </submittedName>
</protein>
<keyword evidence="1" id="KW-0472">Membrane</keyword>
<keyword evidence="1" id="KW-0812">Transmembrane</keyword>
<feature type="transmembrane region" description="Helical" evidence="1">
    <location>
        <begin position="124"/>
        <end position="144"/>
    </location>
</feature>
<keyword evidence="1" id="KW-1133">Transmembrane helix</keyword>
<evidence type="ECO:0000313" key="2">
    <source>
        <dbReference type="EMBL" id="KKI99057.1"/>
    </source>
</evidence>
<dbReference type="STRING" id="317619.GCA_000332315_02089"/>
<name>A0A0M2PVC2_PROHO</name>
<dbReference type="OrthoDB" id="560533at2"/>
<sequence length="167" mass="18923">MSSPDRPLPLPQTLHYGPSAYPCPICRHGQLLTLTLMEAMGCGFCRHIFTIQGQSQRLQVMDSTQPLTWVWMGQQWRVVGAAIEPINPALWALAIVLVLFPSGLVASGAYFFPVLPDAPLAWFPWAWVGLTLLSHGGLFLFGFLEYYQVPRYVQCKLWWQQVSRSWS</sequence>